<organism evidence="5 6">
    <name type="scientific">Phialocephala subalpina</name>
    <dbReference type="NCBI Taxonomy" id="576137"/>
    <lineage>
        <taxon>Eukaryota</taxon>
        <taxon>Fungi</taxon>
        <taxon>Dikarya</taxon>
        <taxon>Ascomycota</taxon>
        <taxon>Pezizomycotina</taxon>
        <taxon>Leotiomycetes</taxon>
        <taxon>Helotiales</taxon>
        <taxon>Mollisiaceae</taxon>
        <taxon>Phialocephala</taxon>
        <taxon>Phialocephala fortinii species complex</taxon>
    </lineage>
</organism>
<feature type="region of interest" description="Disordered" evidence="1">
    <location>
        <begin position="795"/>
        <end position="891"/>
    </location>
</feature>
<dbReference type="AlphaFoldDB" id="A0A1L7XDH0"/>
<evidence type="ECO:0008006" key="7">
    <source>
        <dbReference type="Google" id="ProtNLM"/>
    </source>
</evidence>
<feature type="region of interest" description="Disordered" evidence="1">
    <location>
        <begin position="397"/>
        <end position="457"/>
    </location>
</feature>
<reference evidence="5 6" key="1">
    <citation type="submission" date="2016-03" db="EMBL/GenBank/DDBJ databases">
        <authorList>
            <person name="Ploux O."/>
        </authorList>
    </citation>
    <scope>NUCLEOTIDE SEQUENCE [LARGE SCALE GENOMIC DNA]</scope>
    <source>
        <strain evidence="5 6">UAMH 11012</strain>
    </source>
</reference>
<evidence type="ECO:0000256" key="2">
    <source>
        <dbReference type="SAM" id="SignalP"/>
    </source>
</evidence>
<feature type="compositionally biased region" description="Basic and acidic residues" evidence="1">
    <location>
        <begin position="820"/>
        <end position="847"/>
    </location>
</feature>
<keyword evidence="6" id="KW-1185">Reference proteome</keyword>
<sequence>MSFGWSAGDIVAALTLTYNLIQALDSVDGAAGHYREAVGFLRDLKRVLEPLRTFSAWDVYPTYRKDIEEQVEYIKEPVDKFLKAILNVEFDEEHQVSHTRNRYTAAAVDTEQLPEKLRRAFEEVLKPEFVSLYRHRLESQQTLGTAITGNFKEIQKESQNTIVSKMTECYDRLWSDINTIKRHLDDSSITQQRIETALSGVSYSPKMKPLSSSSTPGCDDEAPCLPTGRRLGPNDRRVRRGVPGIARQKESLQELSSCLFVPRTLPKESVVLKAFISHEFKDLPGSSWVKQGRYHLQSTLNNRTLNAKNWGVSVAPGATVTMSMILHKVLESLSDIKVNCPERTCPGTWPRPKIASWTTCPICQKEIYTSGDDHPSIDYDPNPQYIKFAEQWDLEEESRPKAKVQARALNHGPVSGPEKSATSTTHDAPNSDSESNAKKLKSRPKSTKSKSRKATKPTADDDVFSFRRITELVGDLHWVEAIFRGPCQFTQTLIRHIGRPRSVCYGPEIAKFNLTGLHSSWRVLVQLSFDQDQIALKFYQHPRVSGVVYLECRYKSQDRSRKALCLFHSLFLVLKARCPLKSPFQESSYDTDDETQLFSEKIAVDGIGEADFVVLRDDQCGGLQLRAEQPFGKESIPLWVAFITARPSTQQYIVQVDASHRTVLLQYVRAYFFDSKCESQQHQTRDEKLEIQFLKVGAAKAFTRLLALDLRSKWGETDEAARLDREFNSGDIPAQDRDDHELETADMNDSESLESDLESDSMSDDIYDDSASKLNDTSEVQENALRIWNSDSEDTFDKFDEDSESDSYESDSESASDSKSTSDLREKNARRERDSDFNAHSENIPDERNEDSEYESDDMGGFWQRSASRAHVRIRRSTRSIQVSKGDILLR</sequence>
<feature type="chain" id="PRO_5012566711" description="Fungal N-terminal domain-containing protein" evidence="2">
    <location>
        <begin position="24"/>
        <end position="891"/>
    </location>
</feature>
<proteinExistence type="predicted"/>
<evidence type="ECO:0000313" key="5">
    <source>
        <dbReference type="EMBL" id="CZR63036.1"/>
    </source>
</evidence>
<gene>
    <name evidence="5" type="ORF">PAC_12933</name>
</gene>
<protein>
    <recommendedName>
        <fullName evidence="7">Fungal N-terminal domain-containing protein</fullName>
    </recommendedName>
</protein>
<feature type="compositionally biased region" description="Acidic residues" evidence="1">
    <location>
        <begin position="745"/>
        <end position="768"/>
    </location>
</feature>
<accession>A0A1L7XDH0</accession>
<evidence type="ECO:0000313" key="6">
    <source>
        <dbReference type="Proteomes" id="UP000184330"/>
    </source>
</evidence>
<feature type="domain" description="Ubiquitin-like" evidence="3">
    <location>
        <begin position="271"/>
        <end position="327"/>
    </location>
</feature>
<feature type="compositionally biased region" description="Acidic residues" evidence="1">
    <location>
        <begin position="848"/>
        <end position="858"/>
    </location>
</feature>
<dbReference type="Pfam" id="PF23076">
    <property type="entry name" value="PH_FT_C"/>
    <property type="match status" value="1"/>
</dbReference>
<feature type="signal peptide" evidence="2">
    <location>
        <begin position="1"/>
        <end position="23"/>
    </location>
</feature>
<dbReference type="InterPro" id="IPR057082">
    <property type="entry name" value="PH_C"/>
</dbReference>
<evidence type="ECO:0000259" key="3">
    <source>
        <dbReference type="Pfam" id="PF22893"/>
    </source>
</evidence>
<feature type="compositionally biased region" description="Basic residues" evidence="1">
    <location>
        <begin position="868"/>
        <end position="878"/>
    </location>
</feature>
<feature type="compositionally biased region" description="Acidic residues" evidence="1">
    <location>
        <begin position="795"/>
        <end position="814"/>
    </location>
</feature>
<dbReference type="EMBL" id="FJOG01000022">
    <property type="protein sequence ID" value="CZR63036.1"/>
    <property type="molecule type" value="Genomic_DNA"/>
</dbReference>
<feature type="region of interest" description="Disordered" evidence="1">
    <location>
        <begin position="745"/>
        <end position="778"/>
    </location>
</feature>
<feature type="compositionally biased region" description="Polar residues" evidence="1">
    <location>
        <begin position="420"/>
        <end position="434"/>
    </location>
</feature>
<feature type="domain" description="PH" evidence="4">
    <location>
        <begin position="596"/>
        <end position="706"/>
    </location>
</feature>
<feature type="compositionally biased region" description="Basic residues" evidence="1">
    <location>
        <begin position="438"/>
        <end position="455"/>
    </location>
</feature>
<dbReference type="OrthoDB" id="3045089at2759"/>
<dbReference type="PANTHER" id="PTHR38886">
    <property type="entry name" value="SESA DOMAIN-CONTAINING PROTEIN"/>
    <property type="match status" value="1"/>
</dbReference>
<dbReference type="PANTHER" id="PTHR38886:SF1">
    <property type="entry name" value="NACHT-NTPASE AND P-LOOP NTPASES N-TERMINAL DOMAIN-CONTAINING PROTEIN"/>
    <property type="match status" value="1"/>
</dbReference>
<name>A0A1L7XDH0_9HELO</name>
<keyword evidence="2" id="KW-0732">Signal</keyword>
<dbReference type="Pfam" id="PF22893">
    <property type="entry name" value="ULD_2"/>
    <property type="match status" value="1"/>
</dbReference>
<evidence type="ECO:0000259" key="4">
    <source>
        <dbReference type="Pfam" id="PF23076"/>
    </source>
</evidence>
<feature type="region of interest" description="Disordered" evidence="1">
    <location>
        <begin position="205"/>
        <end position="237"/>
    </location>
</feature>
<dbReference type="Proteomes" id="UP000184330">
    <property type="component" value="Unassembled WGS sequence"/>
</dbReference>
<dbReference type="InterPro" id="IPR054464">
    <property type="entry name" value="ULD_fung"/>
</dbReference>
<evidence type="ECO:0000256" key="1">
    <source>
        <dbReference type="SAM" id="MobiDB-lite"/>
    </source>
</evidence>